<protein>
    <submittedName>
        <fullName evidence="1">Uncharacterized protein</fullName>
    </submittedName>
</protein>
<gene>
    <name evidence="1" type="ORF">TMU3MR103_0462</name>
</gene>
<name>A0A091C8F3_9ENTE</name>
<evidence type="ECO:0000313" key="2">
    <source>
        <dbReference type="Proteomes" id="UP000029381"/>
    </source>
</evidence>
<evidence type="ECO:0000313" key="1">
    <source>
        <dbReference type="EMBL" id="KFN92467.1"/>
    </source>
</evidence>
<organism evidence="1 2">
    <name type="scientific">Tetragenococcus muriaticus 3MR10-3</name>
    <dbReference type="NCBI Taxonomy" id="1302648"/>
    <lineage>
        <taxon>Bacteria</taxon>
        <taxon>Bacillati</taxon>
        <taxon>Bacillota</taxon>
        <taxon>Bacilli</taxon>
        <taxon>Lactobacillales</taxon>
        <taxon>Enterococcaceae</taxon>
        <taxon>Tetragenococcus</taxon>
    </lineage>
</organism>
<sequence length="37" mass="4099">MLNETIMIGRGQIILQQDDGVYVAATEGRTDGYIAVW</sequence>
<accession>A0A091C8F3</accession>
<comment type="caution">
    <text evidence="1">The sequence shown here is derived from an EMBL/GenBank/DDBJ whole genome shotgun (WGS) entry which is preliminary data.</text>
</comment>
<keyword evidence="2" id="KW-1185">Reference proteome</keyword>
<dbReference type="PATRIC" id="fig|1302648.3.peg.448"/>
<dbReference type="EMBL" id="JPVT01000048">
    <property type="protein sequence ID" value="KFN92467.1"/>
    <property type="molecule type" value="Genomic_DNA"/>
</dbReference>
<dbReference type="AlphaFoldDB" id="A0A091C8F3"/>
<reference evidence="1 2" key="1">
    <citation type="submission" date="2014-08" db="EMBL/GenBank/DDBJ databases">
        <title>Genome sequence of Tetragenococcus muriaticus.</title>
        <authorList>
            <person name="Chuea-nongthon C."/>
            <person name="Rodtong S."/>
            <person name="Yongsawatdigul J."/>
            <person name="Steele J.L."/>
            <person name="Liu X.-y."/>
            <person name="Speers J."/>
            <person name="Glasner J.D."/>
            <person name="Neeno-Eckwall E.C."/>
        </authorList>
    </citation>
    <scope>NUCLEOTIDE SEQUENCE [LARGE SCALE GENOMIC DNA]</scope>
    <source>
        <strain evidence="1 2">3MR10-3</strain>
    </source>
</reference>
<dbReference type="Proteomes" id="UP000029381">
    <property type="component" value="Unassembled WGS sequence"/>
</dbReference>
<proteinExistence type="predicted"/>